<dbReference type="PANTHER" id="PTHR42770:SF7">
    <property type="entry name" value="MEMBRANE PROTEIN"/>
    <property type="match status" value="1"/>
</dbReference>
<protein>
    <submittedName>
        <fullName evidence="7">Ethanolamine transporter</fullName>
    </submittedName>
</protein>
<dbReference type="PANTHER" id="PTHR42770">
    <property type="entry name" value="AMINO ACID TRANSPORTER-RELATED"/>
    <property type="match status" value="1"/>
</dbReference>
<feature type="transmembrane region" description="Helical" evidence="6">
    <location>
        <begin position="403"/>
        <end position="424"/>
    </location>
</feature>
<organism evidence="7 8">
    <name type="scientific">Corynebacterium lactis RW2-5</name>
    <dbReference type="NCBI Taxonomy" id="1408189"/>
    <lineage>
        <taxon>Bacteria</taxon>
        <taxon>Bacillati</taxon>
        <taxon>Actinomycetota</taxon>
        <taxon>Actinomycetes</taxon>
        <taxon>Mycobacteriales</taxon>
        <taxon>Corynebacteriaceae</taxon>
        <taxon>Corynebacterium</taxon>
    </lineage>
</organism>
<dbReference type="GO" id="GO:0022857">
    <property type="term" value="F:transmembrane transporter activity"/>
    <property type="evidence" value="ECO:0007669"/>
    <property type="project" value="InterPro"/>
</dbReference>
<feature type="transmembrane region" description="Helical" evidence="6">
    <location>
        <begin position="36"/>
        <end position="55"/>
    </location>
</feature>
<feature type="transmembrane region" description="Helical" evidence="6">
    <location>
        <begin position="250"/>
        <end position="277"/>
    </location>
</feature>
<feature type="transmembrane region" description="Helical" evidence="6">
    <location>
        <begin position="149"/>
        <end position="166"/>
    </location>
</feature>
<dbReference type="NCBIfam" id="TIGR00908">
    <property type="entry name" value="2A0305"/>
    <property type="match status" value="1"/>
</dbReference>
<evidence type="ECO:0000256" key="4">
    <source>
        <dbReference type="ARBA" id="ARBA00022989"/>
    </source>
</evidence>
<evidence type="ECO:0000256" key="2">
    <source>
        <dbReference type="ARBA" id="ARBA00022475"/>
    </source>
</evidence>
<evidence type="ECO:0000313" key="8">
    <source>
        <dbReference type="Proteomes" id="UP000058446"/>
    </source>
</evidence>
<evidence type="ECO:0000256" key="3">
    <source>
        <dbReference type="ARBA" id="ARBA00022692"/>
    </source>
</evidence>
<feature type="transmembrane region" description="Helical" evidence="6">
    <location>
        <begin position="430"/>
        <end position="449"/>
    </location>
</feature>
<dbReference type="InterPro" id="IPR050367">
    <property type="entry name" value="APC_superfamily"/>
</dbReference>
<keyword evidence="8" id="KW-1185">Reference proteome</keyword>
<dbReference type="GO" id="GO:0005886">
    <property type="term" value="C:plasma membrane"/>
    <property type="evidence" value="ECO:0007669"/>
    <property type="project" value="UniProtKB-SubCell"/>
</dbReference>
<evidence type="ECO:0000256" key="1">
    <source>
        <dbReference type="ARBA" id="ARBA00004651"/>
    </source>
</evidence>
<dbReference type="Proteomes" id="UP000058446">
    <property type="component" value="Chromosome"/>
</dbReference>
<keyword evidence="3 6" id="KW-0812">Transmembrane</keyword>
<dbReference type="InterPro" id="IPR004757">
    <property type="entry name" value="EtNH_permease"/>
</dbReference>
<feature type="transmembrane region" description="Helical" evidence="6">
    <location>
        <begin position="67"/>
        <end position="92"/>
    </location>
</feature>
<accession>A0A0K2H0E4</accession>
<feature type="transmembrane region" description="Helical" evidence="6">
    <location>
        <begin position="112"/>
        <end position="137"/>
    </location>
</feature>
<proteinExistence type="predicted"/>
<dbReference type="AlphaFoldDB" id="A0A0K2H0E4"/>
<keyword evidence="2" id="KW-1003">Cell membrane</keyword>
<dbReference type="PIRSF" id="PIRSF006060">
    <property type="entry name" value="AA_transporter"/>
    <property type="match status" value="1"/>
</dbReference>
<dbReference type="PATRIC" id="fig|1408189.4.peg.1393"/>
<gene>
    <name evidence="7" type="ORF">CLAC_06980</name>
</gene>
<keyword evidence="4 6" id="KW-1133">Transmembrane helix</keyword>
<dbReference type="InterPro" id="IPR002293">
    <property type="entry name" value="AA/rel_permease1"/>
</dbReference>
<feature type="transmembrane region" description="Helical" evidence="6">
    <location>
        <begin position="211"/>
        <end position="229"/>
    </location>
</feature>
<dbReference type="OrthoDB" id="9762947at2"/>
<dbReference type="Pfam" id="PF13520">
    <property type="entry name" value="AA_permease_2"/>
    <property type="match status" value="1"/>
</dbReference>
<feature type="transmembrane region" description="Helical" evidence="6">
    <location>
        <begin position="345"/>
        <end position="364"/>
    </location>
</feature>
<dbReference type="RefSeq" id="WP_053412268.1">
    <property type="nucleotide sequence ID" value="NZ_CP006841.1"/>
</dbReference>
<evidence type="ECO:0000313" key="7">
    <source>
        <dbReference type="EMBL" id="ALA67517.1"/>
    </source>
</evidence>
<name>A0A0K2H0E4_9CORY</name>
<feature type="transmembrane region" description="Helical" evidence="6">
    <location>
        <begin position="297"/>
        <end position="325"/>
    </location>
</feature>
<dbReference type="EMBL" id="CP006841">
    <property type="protein sequence ID" value="ALA67517.1"/>
    <property type="molecule type" value="Genomic_DNA"/>
</dbReference>
<feature type="transmembrane region" description="Helical" evidence="6">
    <location>
        <begin position="370"/>
        <end position="391"/>
    </location>
</feature>
<dbReference type="Gene3D" id="1.20.1740.10">
    <property type="entry name" value="Amino acid/polyamine transporter I"/>
    <property type="match status" value="1"/>
</dbReference>
<keyword evidence="5 6" id="KW-0472">Membrane</keyword>
<reference evidence="7 8" key="1">
    <citation type="submission" date="2013-10" db="EMBL/GenBank/DDBJ databases">
        <title>Complete genome sequence of Corynebacterium lactis DSM 45799(T), isolated from raw cow milk.</title>
        <authorList>
            <person name="Ruckert C."/>
            <person name="Albersmeier A."/>
            <person name="Lipski A."/>
            <person name="Kalinowski J."/>
        </authorList>
    </citation>
    <scope>NUCLEOTIDE SEQUENCE [LARGE SCALE GENOMIC DNA]</scope>
    <source>
        <strain evidence="7 8">RW2-5</strain>
    </source>
</reference>
<evidence type="ECO:0000256" key="5">
    <source>
        <dbReference type="ARBA" id="ARBA00023136"/>
    </source>
</evidence>
<sequence length="477" mass="49937">MDHNKLTTLASSQSQAPTSLHQVSALQGTHQGSAGWILLASLGVSFVISGDFAGWQFGLKAGGFGGLAVALAIVAALYLAMCLCLAELSAAIPSAGGGHLFATVALGRTGGFITAAAIMIEYVIAPAAITTFIGGYVESLQLFGLTNGWLVYLACYAIFVLIHLAGAGEALKLMLGITGAALVALVIYSFTMAPHVSTANFADGLPLFPHGAGSVWHAIPFAIWFFLAVEGVPMAAEDAKNPSRDIPKAIVTAMAILFIAACAMMILGPGAAGTSIYANSDNPLVSGLNSIGANPSIVYAINCAALTGLVASFFSIMYGYSRLVYSMSRERLIPPIFSRTNRKNVPTWATIAPAILGFGLTLIFDGDFLMSIAVFGAVISYALMMLSHIVLRRNRPKMTRPYRTPGGLVTSTFAFVLALGAIVAQVVANPYVAGISAATLAVLVVAHLLHERRKAHFTTDIGASLPHLHQDEKPCTY</sequence>
<dbReference type="STRING" id="1408189.CLAC_06980"/>
<dbReference type="KEGG" id="clw:CLAC_06980"/>
<feature type="transmembrane region" description="Helical" evidence="6">
    <location>
        <begin position="173"/>
        <end position="191"/>
    </location>
</feature>
<comment type="subcellular location">
    <subcellularLocation>
        <location evidence="1">Cell membrane</location>
        <topology evidence="1">Multi-pass membrane protein</topology>
    </subcellularLocation>
</comment>
<evidence type="ECO:0000256" key="6">
    <source>
        <dbReference type="SAM" id="Phobius"/>
    </source>
</evidence>